<proteinExistence type="evidence at transcript level"/>
<dbReference type="PROSITE" id="PS00383">
    <property type="entry name" value="TYR_PHOSPHATASE_1"/>
    <property type="match status" value="1"/>
</dbReference>
<protein>
    <submittedName>
        <fullName evidence="3">SPTPR5</fullName>
    </submittedName>
</protein>
<dbReference type="PRINTS" id="PR00700">
    <property type="entry name" value="PRTYPHPHTASE"/>
</dbReference>
<dbReference type="SMART" id="SM00404">
    <property type="entry name" value="PTPc_motif"/>
    <property type="match status" value="2"/>
</dbReference>
<dbReference type="SMART" id="SM00194">
    <property type="entry name" value="PTPc"/>
    <property type="match status" value="2"/>
</dbReference>
<dbReference type="FunFam" id="3.90.190.10:FF:000185">
    <property type="entry name" value="Predicted protein"/>
    <property type="match status" value="1"/>
</dbReference>
<dbReference type="SUPFAM" id="SSF52799">
    <property type="entry name" value="(Phosphotyrosine protein) phosphatases II"/>
    <property type="match status" value="2"/>
</dbReference>
<dbReference type="Gene3D" id="3.90.190.10">
    <property type="entry name" value="Protein tyrosine phosphatase superfamily"/>
    <property type="match status" value="2"/>
</dbReference>
<dbReference type="AlphaFoldDB" id="Q9Y1X4"/>
<dbReference type="PANTHER" id="PTHR19134">
    <property type="entry name" value="RECEPTOR-TYPE TYROSINE-PROTEIN PHOSPHATASE"/>
    <property type="match status" value="1"/>
</dbReference>
<dbReference type="CDD" id="cd00047">
    <property type="entry name" value="PTPc"/>
    <property type="match status" value="1"/>
</dbReference>
<dbReference type="InterPro" id="IPR016130">
    <property type="entry name" value="Tyr_Pase_AS"/>
</dbReference>
<dbReference type="EMBL" id="AB019127">
    <property type="protein sequence ID" value="BAA82560.1"/>
    <property type="molecule type" value="mRNA"/>
</dbReference>
<dbReference type="InterPro" id="IPR050348">
    <property type="entry name" value="Protein-Tyr_Phosphatase"/>
</dbReference>
<dbReference type="PROSITE" id="PS50056">
    <property type="entry name" value="TYR_PHOSPHATASE_2"/>
    <property type="match status" value="2"/>
</dbReference>
<organism evidence="3">
    <name type="scientific">Ephydatia fluviatilis</name>
    <dbReference type="NCBI Taxonomy" id="31330"/>
    <lineage>
        <taxon>Eukaryota</taxon>
        <taxon>Metazoa</taxon>
        <taxon>Porifera</taxon>
        <taxon>Demospongiae</taxon>
        <taxon>Heteroscleromorpha</taxon>
        <taxon>Spongillida</taxon>
        <taxon>Spongillidae</taxon>
        <taxon>Ephydatia</taxon>
    </lineage>
</organism>
<feature type="domain" description="Tyrosine specific protein phosphatases" evidence="2">
    <location>
        <begin position="88"/>
        <end position="158"/>
    </location>
</feature>
<dbReference type="InterPro" id="IPR003595">
    <property type="entry name" value="Tyr_Pase_cat"/>
</dbReference>
<evidence type="ECO:0000259" key="1">
    <source>
        <dbReference type="PROSITE" id="PS50055"/>
    </source>
</evidence>
<dbReference type="InterPro" id="IPR029021">
    <property type="entry name" value="Prot-tyrosine_phosphatase-like"/>
</dbReference>
<feature type="domain" description="Tyrosine-protein phosphatase" evidence="1">
    <location>
        <begin position="1"/>
        <end position="167"/>
    </location>
</feature>
<sequence>EHNVPTIVMLTNIMEEGKAKCSQYWPSGSGTLQYGGLLVKVETTIILPDHTIRSLTVTSPSGDTRTVLHFHYTNWHDYGTPTHLAPLINFVRVVNQSHVVHGPLLVHCSAGVGRTGTVIAIDYCMKQIHMEGEVDVKGVVSVLREQRNFMVQTEQQFTCIHYVLLEAIMCGDTSYMISDFSAEYPNLQLKDTSTGRSLVEEEFKKLNSIKTMISKSSFISKVKATSPGGALDQEYHEYHAYFVKGYLNTQQFIVADGPCVDTIEHFWQMLVNNGCSNIITLTPSDVGVDPYWPPCNQMMSLTNISVEVVEEQPEHMYNVRKIMLTNRTGSTHLVMQYEYIGWTAEKMTDVSGFVQFVFDVARRIDEGNYTNNAILVHDTTSLGPSGIFCALWHCMERLRLERVVDVFQAVQKLQLQKPGMVESVKQYAFIYDCVHEFINITTSTTV</sequence>
<accession>Q9Y1X4</accession>
<reference evidence="3" key="1">
    <citation type="journal article" date="1999" name="J. Mol. Evol.">
        <title>Multiple protein tyrosine phosphatases in sponges and explosive gene duplication in the early evolution of animals before the parazoan-eumetazoan split.</title>
        <authorList>
            <person name="Ono K."/>
            <person name="Suga H."/>
            <person name="Iwabe N."/>
            <person name="Kuma K."/>
            <person name="Miyata T."/>
        </authorList>
    </citation>
    <scope>NUCLEOTIDE SEQUENCE</scope>
</reference>
<feature type="non-terminal residue" evidence="3">
    <location>
        <position position="1"/>
    </location>
</feature>
<evidence type="ECO:0000259" key="2">
    <source>
        <dbReference type="PROSITE" id="PS50056"/>
    </source>
</evidence>
<feature type="domain" description="Tyrosine-protein phosphatase" evidence="1">
    <location>
        <begin position="180"/>
        <end position="437"/>
    </location>
</feature>
<dbReference type="Pfam" id="PF00102">
    <property type="entry name" value="Y_phosphatase"/>
    <property type="match status" value="2"/>
</dbReference>
<feature type="domain" description="Tyrosine specific protein phosphatases" evidence="2">
    <location>
        <begin position="351"/>
        <end position="428"/>
    </location>
</feature>
<dbReference type="PANTHER" id="PTHR19134:SF449">
    <property type="entry name" value="TYROSINE-PROTEIN PHOSPHATASE 1"/>
    <property type="match status" value="1"/>
</dbReference>
<name>Q9Y1X4_9METZ</name>
<dbReference type="PROSITE" id="PS50055">
    <property type="entry name" value="TYR_PHOSPHATASE_PTP"/>
    <property type="match status" value="2"/>
</dbReference>
<dbReference type="InterPro" id="IPR000242">
    <property type="entry name" value="PTP_cat"/>
</dbReference>
<dbReference type="GO" id="GO:0004725">
    <property type="term" value="F:protein tyrosine phosphatase activity"/>
    <property type="evidence" value="ECO:0007669"/>
    <property type="project" value="InterPro"/>
</dbReference>
<dbReference type="InterPro" id="IPR000387">
    <property type="entry name" value="Tyr_Pase_dom"/>
</dbReference>
<evidence type="ECO:0000313" key="3">
    <source>
        <dbReference type="EMBL" id="BAA82560.1"/>
    </source>
</evidence>